<comment type="similarity">
    <text evidence="3">Belongs to the PIGG/PIGN/PIGO family. PIGG subfamily.</text>
</comment>
<keyword evidence="14" id="KW-1185">Reference proteome</keyword>
<dbReference type="GO" id="GO:0005789">
    <property type="term" value="C:endoplasmic reticulum membrane"/>
    <property type="evidence" value="ECO:0007669"/>
    <property type="project" value="UniProtKB-SubCell"/>
</dbReference>
<keyword evidence="8 11" id="KW-1133">Transmembrane helix</keyword>
<feature type="transmembrane region" description="Helical" evidence="11">
    <location>
        <begin position="411"/>
        <end position="429"/>
    </location>
</feature>
<evidence type="ECO:0000313" key="13">
    <source>
        <dbReference type="EMBL" id="CAF0729169.1"/>
    </source>
</evidence>
<dbReference type="CDD" id="cd16024">
    <property type="entry name" value="GPI_EPT_2"/>
    <property type="match status" value="1"/>
</dbReference>
<comment type="pathway">
    <text evidence="2">Glycolipid biosynthesis; glycosylphosphatidylinositol-anchor biosynthesis.</text>
</comment>
<dbReference type="Pfam" id="PF19316">
    <property type="entry name" value="PIGO_PIGG"/>
    <property type="match status" value="1"/>
</dbReference>
<dbReference type="Gene3D" id="3.40.720.10">
    <property type="entry name" value="Alkaline Phosphatase, subunit A"/>
    <property type="match status" value="1"/>
</dbReference>
<dbReference type="GO" id="GO:0006506">
    <property type="term" value="P:GPI anchor biosynthetic process"/>
    <property type="evidence" value="ECO:0007669"/>
    <property type="project" value="UniProtKB-UniPathway"/>
</dbReference>
<keyword evidence="5" id="KW-0808">Transferase</keyword>
<dbReference type="PANTHER" id="PTHR23072:SF0">
    <property type="entry name" value="GPI ETHANOLAMINE PHOSPHATE TRANSFERASE 2"/>
    <property type="match status" value="1"/>
</dbReference>
<dbReference type="PANTHER" id="PTHR23072">
    <property type="entry name" value="PHOSPHATIDYLINOSITOL GLYCAN-RELATED"/>
    <property type="match status" value="1"/>
</dbReference>
<feature type="transmembrane region" description="Helical" evidence="11">
    <location>
        <begin position="449"/>
        <end position="472"/>
    </location>
</feature>
<keyword evidence="7" id="KW-0256">Endoplasmic reticulum</keyword>
<proteinExistence type="inferred from homology"/>
<dbReference type="Pfam" id="PF01663">
    <property type="entry name" value="Phosphodiest"/>
    <property type="match status" value="1"/>
</dbReference>
<evidence type="ECO:0000256" key="7">
    <source>
        <dbReference type="ARBA" id="ARBA00022824"/>
    </source>
</evidence>
<comment type="subcellular location">
    <subcellularLocation>
        <location evidence="1">Endoplasmic reticulum membrane</location>
        <topology evidence="1">Multi-pass membrane protein</topology>
    </subcellularLocation>
</comment>
<feature type="transmembrane region" description="Helical" evidence="11">
    <location>
        <begin position="7"/>
        <end position="27"/>
    </location>
</feature>
<keyword evidence="10" id="KW-0325">Glycoprotein</keyword>
<feature type="domain" description="GPI ethanolamine phosphate transferase 2 C-terminal" evidence="12">
    <location>
        <begin position="447"/>
        <end position="536"/>
    </location>
</feature>
<evidence type="ECO:0000256" key="2">
    <source>
        <dbReference type="ARBA" id="ARBA00004687"/>
    </source>
</evidence>
<evidence type="ECO:0000256" key="6">
    <source>
        <dbReference type="ARBA" id="ARBA00022692"/>
    </source>
</evidence>
<gene>
    <name evidence="13" type="ORF">OXX778_LOCUS2726</name>
</gene>
<feature type="transmembrane region" description="Helical" evidence="11">
    <location>
        <begin position="507"/>
        <end position="524"/>
    </location>
</feature>
<feature type="transmembrane region" description="Helical" evidence="11">
    <location>
        <begin position="478"/>
        <end position="495"/>
    </location>
</feature>
<dbReference type="InterPro" id="IPR039527">
    <property type="entry name" value="PIGG/GPI7"/>
</dbReference>
<keyword evidence="4" id="KW-0337">GPI-anchor biosynthesis</keyword>
<dbReference type="OrthoDB" id="272139at2759"/>
<evidence type="ECO:0000259" key="12">
    <source>
        <dbReference type="Pfam" id="PF19316"/>
    </source>
</evidence>
<dbReference type="GO" id="GO:0051267">
    <property type="term" value="F:CP2 mannose-ethanolamine phosphotransferase activity"/>
    <property type="evidence" value="ECO:0007669"/>
    <property type="project" value="TreeGrafter"/>
</dbReference>
<dbReference type="UniPathway" id="UPA00196"/>
<evidence type="ECO:0000256" key="3">
    <source>
        <dbReference type="ARBA" id="ARBA00005315"/>
    </source>
</evidence>
<name>A0A813MYE5_9BILA</name>
<dbReference type="Proteomes" id="UP000663879">
    <property type="component" value="Unassembled WGS sequence"/>
</dbReference>
<evidence type="ECO:0000256" key="9">
    <source>
        <dbReference type="ARBA" id="ARBA00023136"/>
    </source>
</evidence>
<evidence type="ECO:0000256" key="5">
    <source>
        <dbReference type="ARBA" id="ARBA00022679"/>
    </source>
</evidence>
<dbReference type="InterPro" id="IPR002591">
    <property type="entry name" value="Phosphodiest/P_Trfase"/>
</dbReference>
<protein>
    <recommendedName>
        <fullName evidence="12">GPI ethanolamine phosphate transferase 2 C-terminal domain-containing protein</fullName>
    </recommendedName>
</protein>
<dbReference type="InterPro" id="IPR017850">
    <property type="entry name" value="Alkaline_phosphatase_core_sf"/>
</dbReference>
<evidence type="ECO:0000256" key="10">
    <source>
        <dbReference type="ARBA" id="ARBA00023180"/>
    </source>
</evidence>
<evidence type="ECO:0000256" key="1">
    <source>
        <dbReference type="ARBA" id="ARBA00004477"/>
    </source>
</evidence>
<dbReference type="EMBL" id="CAJNOC010000220">
    <property type="protein sequence ID" value="CAF0729169.1"/>
    <property type="molecule type" value="Genomic_DNA"/>
</dbReference>
<evidence type="ECO:0000313" key="14">
    <source>
        <dbReference type="Proteomes" id="UP000663879"/>
    </source>
</evidence>
<evidence type="ECO:0000256" key="11">
    <source>
        <dbReference type="SAM" id="Phobius"/>
    </source>
</evidence>
<evidence type="ECO:0000256" key="8">
    <source>
        <dbReference type="ARBA" id="ARBA00022989"/>
    </source>
</evidence>
<keyword evidence="9 11" id="KW-0472">Membrane</keyword>
<evidence type="ECO:0000256" key="4">
    <source>
        <dbReference type="ARBA" id="ARBA00022502"/>
    </source>
</evidence>
<dbReference type="SUPFAM" id="SSF53649">
    <property type="entry name" value="Alkaline phosphatase-like"/>
    <property type="match status" value="1"/>
</dbReference>
<dbReference type="InterPro" id="IPR045687">
    <property type="entry name" value="PIGG/GPI7_C"/>
</dbReference>
<organism evidence="13 14">
    <name type="scientific">Brachionus calyciflorus</name>
    <dbReference type="NCBI Taxonomy" id="104777"/>
    <lineage>
        <taxon>Eukaryota</taxon>
        <taxon>Metazoa</taxon>
        <taxon>Spiralia</taxon>
        <taxon>Gnathifera</taxon>
        <taxon>Rotifera</taxon>
        <taxon>Eurotatoria</taxon>
        <taxon>Monogononta</taxon>
        <taxon>Pseudotrocha</taxon>
        <taxon>Ploima</taxon>
        <taxon>Brachionidae</taxon>
        <taxon>Brachionus</taxon>
    </lineage>
</organism>
<accession>A0A813MYE5</accession>
<sequence length="543" mass="64181">MLNFQILIYFSLFVTFVLYNAVFFNLFNFQLPYSKNKTQHRKNVGSNNSFIGQNGRLIIVLIDAMRYDFIFESNDKIRMPFVHRLIREKKAIPFKLTASPPTVTLPRIKALVSGIIPEFIDILWNFNTTNLLEDNLLKKFKEKNKSIIFYGDDTWLKLFNPEEYFIRYEGTTSFIASDYDEVDSNVSRHLNFELEQTDWDMMILHYLGLDHVGHIEGPYAPLNIRRKLHEMDQIIKKIYSKLNNEDLFLILSDHGMANEGGHGGSSQMEITTPVLFASKGLFGQKYHFVKDEEISNLMNSIKIRNQIDLVSTISCLFNLDVPEHNKGIIFLSDLINNLEEYNRDKSLIINCLKNNYDQLNSLLNFDDENDFSFEKIHENFDEKSLEHLEQMIRNRVEQKLNSEKKNKDQNFYLISLILVMFVILTIYIIRVNGMKRLLKLSHLRVSKDYGLRIFFLFSFTLHLISLFSSSFIEEEHQIWYFIGTTQVYLIFFITIRQKLYVTQSKQQLFYFMLLLIIIRFMRGINQTGNKWIHVKDLGDYLKE</sequence>
<comment type="caution">
    <text evidence="13">The sequence shown here is derived from an EMBL/GenBank/DDBJ whole genome shotgun (WGS) entry which is preliminary data.</text>
</comment>
<keyword evidence="6 11" id="KW-0812">Transmembrane</keyword>
<dbReference type="AlphaFoldDB" id="A0A813MYE5"/>
<reference evidence="13" key="1">
    <citation type="submission" date="2021-02" db="EMBL/GenBank/DDBJ databases">
        <authorList>
            <person name="Nowell W R."/>
        </authorList>
    </citation>
    <scope>NUCLEOTIDE SEQUENCE</scope>
    <source>
        <strain evidence="13">Ploen Becks lab</strain>
    </source>
</reference>
<dbReference type="InterPro" id="IPR037674">
    <property type="entry name" value="PIG-G_N"/>
</dbReference>